<dbReference type="GO" id="GO:0009279">
    <property type="term" value="C:cell outer membrane"/>
    <property type="evidence" value="ECO:0007669"/>
    <property type="project" value="UniProtKB-SubCell"/>
</dbReference>
<dbReference type="Pfam" id="PF14322">
    <property type="entry name" value="SusD-like_3"/>
    <property type="match status" value="1"/>
</dbReference>
<dbReference type="OrthoDB" id="621570at2"/>
<evidence type="ECO:0000256" key="1">
    <source>
        <dbReference type="ARBA" id="ARBA00004442"/>
    </source>
</evidence>
<evidence type="ECO:0000259" key="7">
    <source>
        <dbReference type="Pfam" id="PF14322"/>
    </source>
</evidence>
<evidence type="ECO:0000259" key="6">
    <source>
        <dbReference type="Pfam" id="PF07980"/>
    </source>
</evidence>
<evidence type="ECO:0000256" key="3">
    <source>
        <dbReference type="ARBA" id="ARBA00022729"/>
    </source>
</evidence>
<evidence type="ECO:0000256" key="2">
    <source>
        <dbReference type="ARBA" id="ARBA00006275"/>
    </source>
</evidence>
<dbReference type="SUPFAM" id="SSF48452">
    <property type="entry name" value="TPR-like"/>
    <property type="match status" value="1"/>
</dbReference>
<dbReference type="InterPro" id="IPR033985">
    <property type="entry name" value="SusD-like_N"/>
</dbReference>
<reference evidence="9" key="1">
    <citation type="submission" date="2016-11" db="EMBL/GenBank/DDBJ databases">
        <authorList>
            <person name="Varghese N."/>
            <person name="Submissions S."/>
        </authorList>
    </citation>
    <scope>NUCLEOTIDE SEQUENCE [LARGE SCALE GENOMIC DNA]</scope>
    <source>
        <strain evidence="9">DSM 1811</strain>
    </source>
</reference>
<name>A0A1M7FMK5_9FLAO</name>
<comment type="subcellular location">
    <subcellularLocation>
        <location evidence="1">Cell outer membrane</location>
    </subcellularLocation>
</comment>
<keyword evidence="9" id="KW-1185">Reference proteome</keyword>
<evidence type="ECO:0000256" key="4">
    <source>
        <dbReference type="ARBA" id="ARBA00023136"/>
    </source>
</evidence>
<sequence length="460" mass="51802">MKTIYHTTKFVLLFCITATTVSCDSFVEVDLPKSQLTSTAVFEDYATADAALTDIYANIRDTGILSGEGYGISNQLGNYTDELTSNENPGNTSIPFYNNALLPSNTVVAGYWNSAYNQIYAANAIIEGLQTSSSLSAEQKKQLKGEALFIRSLLHLYLVNIFGDIPYITQTDYKKNRVVTRMPSSKIYESIILDLEEAILMLPAADNLERLRPNQSAAKALMARAYLYNNSYPEASNLASAVLNQEERYLLENIDTVFLIDSKETIWQLQSGESGRNTAEASFFTFTSVPPPQVSLSYNLVNSFSDNDLRKTKWIKSVSNGTNVWYHPYKYKENNATAVSKEYSVVLRLGELYLIRAEARARQGDLIGAKEDLNKIRKRAALNDTDAISKEEILNSILQERRWELFTERGHRFFDLKRFAQLDAVLNGLKPGWNTTDKLFPIPQTELSTNPNLRPQNPGY</sequence>
<evidence type="ECO:0000313" key="9">
    <source>
        <dbReference type="Proteomes" id="UP000184121"/>
    </source>
</evidence>
<proteinExistence type="inferred from homology"/>
<keyword evidence="3" id="KW-0732">Signal</keyword>
<dbReference type="InterPro" id="IPR011990">
    <property type="entry name" value="TPR-like_helical_dom_sf"/>
</dbReference>
<gene>
    <name evidence="8" type="ORF">SAMN05444366_2173</name>
</gene>
<dbReference type="CDD" id="cd08977">
    <property type="entry name" value="SusD"/>
    <property type="match status" value="1"/>
</dbReference>
<accession>A0A1M7FMK5</accession>
<comment type="similarity">
    <text evidence="2">Belongs to the SusD family.</text>
</comment>
<dbReference type="EMBL" id="FRBY01000003">
    <property type="protein sequence ID" value="SHM04867.1"/>
    <property type="molecule type" value="Genomic_DNA"/>
</dbReference>
<dbReference type="Proteomes" id="UP000184121">
    <property type="component" value="Unassembled WGS sequence"/>
</dbReference>
<feature type="domain" description="SusD-like N-terminal" evidence="7">
    <location>
        <begin position="76"/>
        <end position="227"/>
    </location>
</feature>
<keyword evidence="4" id="KW-0472">Membrane</keyword>
<organism evidence="8 9">
    <name type="scientific">Flavobacterium saccharophilum</name>
    <dbReference type="NCBI Taxonomy" id="29534"/>
    <lineage>
        <taxon>Bacteria</taxon>
        <taxon>Pseudomonadati</taxon>
        <taxon>Bacteroidota</taxon>
        <taxon>Flavobacteriia</taxon>
        <taxon>Flavobacteriales</taxon>
        <taxon>Flavobacteriaceae</taxon>
        <taxon>Flavobacterium</taxon>
    </lineage>
</organism>
<dbReference type="Gene3D" id="1.25.40.390">
    <property type="match status" value="1"/>
</dbReference>
<dbReference type="InterPro" id="IPR012944">
    <property type="entry name" value="SusD_RagB_dom"/>
</dbReference>
<feature type="domain" description="RagB/SusD" evidence="6">
    <location>
        <begin position="310"/>
        <end position="460"/>
    </location>
</feature>
<dbReference type="RefSeq" id="WP_072972187.1">
    <property type="nucleotide sequence ID" value="NZ_FRBY01000003.1"/>
</dbReference>
<evidence type="ECO:0000256" key="5">
    <source>
        <dbReference type="ARBA" id="ARBA00023237"/>
    </source>
</evidence>
<dbReference type="Pfam" id="PF07980">
    <property type="entry name" value="SusD_RagB"/>
    <property type="match status" value="1"/>
</dbReference>
<dbReference type="STRING" id="29534.SAMN05444366_2173"/>
<dbReference type="PROSITE" id="PS51257">
    <property type="entry name" value="PROKAR_LIPOPROTEIN"/>
    <property type="match status" value="1"/>
</dbReference>
<dbReference type="AlphaFoldDB" id="A0A1M7FMK5"/>
<keyword evidence="5" id="KW-0998">Cell outer membrane</keyword>
<evidence type="ECO:0000313" key="8">
    <source>
        <dbReference type="EMBL" id="SHM04867.1"/>
    </source>
</evidence>
<protein>
    <submittedName>
        <fullName evidence="8">RagB/SusD domain-containing protein</fullName>
    </submittedName>
</protein>